<feature type="domain" description="RanBP2-type" evidence="6">
    <location>
        <begin position="127"/>
        <end position="148"/>
    </location>
</feature>
<keyword evidence="3" id="KW-0862">Zinc</keyword>
<keyword evidence="1" id="KW-0479">Metal-binding</keyword>
<evidence type="ECO:0000313" key="7">
    <source>
        <dbReference type="EMBL" id="CAI8036658.1"/>
    </source>
</evidence>
<keyword evidence="2" id="KW-0863">Zinc-finger</keyword>
<keyword evidence="8" id="KW-1185">Reference proteome</keyword>
<feature type="region of interest" description="Disordered" evidence="5">
    <location>
        <begin position="539"/>
        <end position="568"/>
    </location>
</feature>
<feature type="coiled-coil region" evidence="4">
    <location>
        <begin position="427"/>
        <end position="489"/>
    </location>
</feature>
<feature type="compositionally biased region" description="Polar residues" evidence="5">
    <location>
        <begin position="368"/>
        <end position="378"/>
    </location>
</feature>
<feature type="domain" description="RanBP2-type" evidence="6">
    <location>
        <begin position="153"/>
        <end position="174"/>
    </location>
</feature>
<keyword evidence="4" id="KW-0175">Coiled coil</keyword>
<dbReference type="InterPro" id="IPR001876">
    <property type="entry name" value="Znf_RanBP2"/>
</dbReference>
<dbReference type="Proteomes" id="UP001174909">
    <property type="component" value="Unassembled WGS sequence"/>
</dbReference>
<evidence type="ECO:0000256" key="3">
    <source>
        <dbReference type="ARBA" id="ARBA00022833"/>
    </source>
</evidence>
<reference evidence="7" key="1">
    <citation type="submission" date="2023-03" db="EMBL/GenBank/DDBJ databases">
        <authorList>
            <person name="Steffen K."/>
            <person name="Cardenas P."/>
        </authorList>
    </citation>
    <scope>NUCLEOTIDE SEQUENCE</scope>
</reference>
<feature type="region of interest" description="Disordered" evidence="5">
    <location>
        <begin position="365"/>
        <end position="389"/>
    </location>
</feature>
<name>A0AA35SVI1_GEOBA</name>
<feature type="compositionally biased region" description="Acidic residues" evidence="5">
    <location>
        <begin position="556"/>
        <end position="568"/>
    </location>
</feature>
<gene>
    <name evidence="7" type="ORF">GBAR_LOCUS20519</name>
</gene>
<comment type="caution">
    <text evidence="7">The sequence shown here is derived from an EMBL/GenBank/DDBJ whole genome shotgun (WGS) entry which is preliminary data.</text>
</comment>
<dbReference type="InterPro" id="IPR025874">
    <property type="entry name" value="DZR"/>
</dbReference>
<feature type="domain" description="RanBP2-type" evidence="6">
    <location>
        <begin position="240"/>
        <end position="264"/>
    </location>
</feature>
<evidence type="ECO:0000256" key="5">
    <source>
        <dbReference type="SAM" id="MobiDB-lite"/>
    </source>
</evidence>
<feature type="domain" description="RanBP2-type" evidence="6">
    <location>
        <begin position="266"/>
        <end position="290"/>
    </location>
</feature>
<evidence type="ECO:0000313" key="8">
    <source>
        <dbReference type="Proteomes" id="UP001174909"/>
    </source>
</evidence>
<evidence type="ECO:0000259" key="6">
    <source>
        <dbReference type="SMART" id="SM00547"/>
    </source>
</evidence>
<dbReference type="Pfam" id="PF12773">
    <property type="entry name" value="DZR"/>
    <property type="match status" value="1"/>
</dbReference>
<evidence type="ECO:0000256" key="1">
    <source>
        <dbReference type="ARBA" id="ARBA00022723"/>
    </source>
</evidence>
<dbReference type="GO" id="GO:0008270">
    <property type="term" value="F:zinc ion binding"/>
    <property type="evidence" value="ECO:0007669"/>
    <property type="project" value="UniProtKB-KW"/>
</dbReference>
<protein>
    <recommendedName>
        <fullName evidence="6">RanBP2-type domain-containing protein</fullName>
    </recommendedName>
</protein>
<feature type="region of interest" description="Disordered" evidence="5">
    <location>
        <begin position="13"/>
        <end position="41"/>
    </location>
</feature>
<sequence length="568" mass="61341">MLMREQAALMGSLPFGSSGIDSGRSNFTTSQPSPPPTTTHSMVITTAAGDKDALMVSVPRQALTSRFRLVSRPVAPPGLMTGFHSSRPSYPPLVPRGSVLHSLARKISQKSRKLGKGKTSGVGAVRSCPKCHYVNPASKKRCSGCEEFIVGRHCPSCGTLNHNRTRECFKCNAIIEDGEGVRYRTGTPEDSLSPEYPLSPHFSPPPIRNAALKSMFPQDSGKTEDSGVVTKTMFSGNLASSRKCVECGQLNSKMAKKCLQCRSPLQGRPCPQCNRPNHSHSTECYKCGHSLPCTATKWVYVGSSSNKIYRSQESHSSARISAGLKNRATTVCLRCNRLRNSGKFTCGRCGDMYWTKPVVGGASDIVDTPNSGSCTQSHSSKRKRTGLEANWNDVPSEPDAEEMVSFASNLLCLGVGEGLLSLVNEAETNARETVHQAEEELEGVEEEYQACAKRREEKEGVLSDARAELNALISEVEHSTKRLSELQREEKNAKTVTSSHPDTISHLREKIECALRILTTSVATTVTSTISDSVVISDSAVSGGSESPLASGDPVPSDDVENMDSADH</sequence>
<dbReference type="AlphaFoldDB" id="A0AA35SVI1"/>
<evidence type="ECO:0000256" key="2">
    <source>
        <dbReference type="ARBA" id="ARBA00022771"/>
    </source>
</evidence>
<accession>A0AA35SVI1</accession>
<dbReference type="EMBL" id="CASHTH010002886">
    <property type="protein sequence ID" value="CAI8036658.1"/>
    <property type="molecule type" value="Genomic_DNA"/>
</dbReference>
<proteinExistence type="predicted"/>
<organism evidence="7 8">
    <name type="scientific">Geodia barretti</name>
    <name type="common">Barrett's horny sponge</name>
    <dbReference type="NCBI Taxonomy" id="519541"/>
    <lineage>
        <taxon>Eukaryota</taxon>
        <taxon>Metazoa</taxon>
        <taxon>Porifera</taxon>
        <taxon>Demospongiae</taxon>
        <taxon>Heteroscleromorpha</taxon>
        <taxon>Tetractinellida</taxon>
        <taxon>Astrophorina</taxon>
        <taxon>Geodiidae</taxon>
        <taxon>Geodia</taxon>
    </lineage>
</organism>
<dbReference type="SMART" id="SM00547">
    <property type="entry name" value="ZnF_RBZ"/>
    <property type="match status" value="4"/>
</dbReference>
<evidence type="ECO:0000256" key="4">
    <source>
        <dbReference type="SAM" id="Coils"/>
    </source>
</evidence>